<dbReference type="Proteomes" id="UP001321477">
    <property type="component" value="Chromosome"/>
</dbReference>
<dbReference type="EMBL" id="AP027734">
    <property type="protein sequence ID" value="BDZ55762.1"/>
    <property type="molecule type" value="Genomic_DNA"/>
</dbReference>
<accession>A0ABM8H4N3</accession>
<organism evidence="1 2">
    <name type="scientific">Agromyces marinus</name>
    <dbReference type="NCBI Taxonomy" id="1389020"/>
    <lineage>
        <taxon>Bacteria</taxon>
        <taxon>Bacillati</taxon>
        <taxon>Actinomycetota</taxon>
        <taxon>Actinomycetes</taxon>
        <taxon>Micrococcales</taxon>
        <taxon>Microbacteriaceae</taxon>
        <taxon>Agromyces</taxon>
    </lineage>
</organism>
<evidence type="ECO:0000313" key="1">
    <source>
        <dbReference type="EMBL" id="BDZ55762.1"/>
    </source>
</evidence>
<name>A0ABM8H4N3_9MICO</name>
<keyword evidence="2" id="KW-1185">Reference proteome</keyword>
<gene>
    <name evidence="1" type="ORF">GCM10025870_28350</name>
</gene>
<evidence type="ECO:0000313" key="2">
    <source>
        <dbReference type="Proteomes" id="UP001321477"/>
    </source>
</evidence>
<sequence length="61" mass="6772">MWGVKWNFPMPVVRYPAFRSSWVKNGMSGRGSTSFATMPLTIGDRPFMIALRLGPQIGIGV</sequence>
<proteinExistence type="predicted"/>
<protein>
    <submittedName>
        <fullName evidence="1">Uncharacterized protein</fullName>
    </submittedName>
</protein>
<reference evidence="2" key="1">
    <citation type="journal article" date="2019" name="Int. J. Syst. Evol. Microbiol.">
        <title>The Global Catalogue of Microorganisms (GCM) 10K type strain sequencing project: providing services to taxonomists for standard genome sequencing and annotation.</title>
        <authorList>
            <consortium name="The Broad Institute Genomics Platform"/>
            <consortium name="The Broad Institute Genome Sequencing Center for Infectious Disease"/>
            <person name="Wu L."/>
            <person name="Ma J."/>
        </authorList>
    </citation>
    <scope>NUCLEOTIDE SEQUENCE [LARGE SCALE GENOMIC DNA]</scope>
    <source>
        <strain evidence="2">NBRC 109019</strain>
    </source>
</reference>